<evidence type="ECO:0000259" key="1">
    <source>
        <dbReference type="PROSITE" id="PS50943"/>
    </source>
</evidence>
<dbReference type="Pfam" id="PF19054">
    <property type="entry name" value="DUF5753"/>
    <property type="match status" value="1"/>
</dbReference>
<dbReference type="Proteomes" id="UP001596222">
    <property type="component" value="Unassembled WGS sequence"/>
</dbReference>
<evidence type="ECO:0000313" key="2">
    <source>
        <dbReference type="EMBL" id="MFC5145574.1"/>
    </source>
</evidence>
<dbReference type="SMART" id="SM00530">
    <property type="entry name" value="HTH_XRE"/>
    <property type="match status" value="1"/>
</dbReference>
<sequence length="290" mass="31946">MPDVTPTLLRRRLGAILKTMRVRAGLNLAEGARLLGMSGPTLSKIENGRQRPDLEKLFAAYGVTDKARIAETTEIARLANSARQRSIYAQYKDVIRPPFADFIELEEIATRTDAYAAIVIPGLLQTAAYAQAVIEGGSAWSTPRDVRNLVDLRMKRQEILASVPGAQTTRPPLSLRCVLDEACLRREMGSRDVLRGQLEHLIAVSKQPNVELQVLPFSSGAHTGINGAYTVFHFDVGDPVVAVEPLATSVYMDEDTLVTRYTAAFDHLWAQALDADTSRDFISRVAKEAR</sequence>
<reference evidence="3" key="1">
    <citation type="journal article" date="2019" name="Int. J. Syst. Evol. Microbiol.">
        <title>The Global Catalogue of Microorganisms (GCM) 10K type strain sequencing project: providing services to taxonomists for standard genome sequencing and annotation.</title>
        <authorList>
            <consortium name="The Broad Institute Genomics Platform"/>
            <consortium name="The Broad Institute Genome Sequencing Center for Infectious Disease"/>
            <person name="Wu L."/>
            <person name="Ma J."/>
        </authorList>
    </citation>
    <scope>NUCLEOTIDE SEQUENCE [LARGE SCALE GENOMIC DNA]</scope>
    <source>
        <strain evidence="3">CGMCC 4.1641</strain>
    </source>
</reference>
<dbReference type="CDD" id="cd00093">
    <property type="entry name" value="HTH_XRE"/>
    <property type="match status" value="1"/>
</dbReference>
<gene>
    <name evidence="2" type="ORF">ACFPP6_12980</name>
</gene>
<evidence type="ECO:0000313" key="3">
    <source>
        <dbReference type="Proteomes" id="UP001596222"/>
    </source>
</evidence>
<dbReference type="Pfam" id="PF13560">
    <property type="entry name" value="HTH_31"/>
    <property type="match status" value="1"/>
</dbReference>
<accession>A0ABW0A1W9</accession>
<comment type="caution">
    <text evidence="2">The sequence shown here is derived from an EMBL/GenBank/DDBJ whole genome shotgun (WGS) entry which is preliminary data.</text>
</comment>
<dbReference type="InterPro" id="IPR010982">
    <property type="entry name" value="Lambda_DNA-bd_dom_sf"/>
</dbReference>
<dbReference type="PROSITE" id="PS50943">
    <property type="entry name" value="HTH_CROC1"/>
    <property type="match status" value="1"/>
</dbReference>
<organism evidence="2 3">
    <name type="scientific">Streptomyces aureoversilis</name>
    <dbReference type="NCBI Taxonomy" id="67277"/>
    <lineage>
        <taxon>Bacteria</taxon>
        <taxon>Bacillati</taxon>
        <taxon>Actinomycetota</taxon>
        <taxon>Actinomycetes</taxon>
        <taxon>Kitasatosporales</taxon>
        <taxon>Streptomycetaceae</taxon>
        <taxon>Streptomyces</taxon>
    </lineage>
</organism>
<proteinExistence type="predicted"/>
<dbReference type="EMBL" id="JBHSKJ010000006">
    <property type="protein sequence ID" value="MFC5145574.1"/>
    <property type="molecule type" value="Genomic_DNA"/>
</dbReference>
<keyword evidence="3" id="KW-1185">Reference proteome</keyword>
<dbReference type="InterPro" id="IPR043917">
    <property type="entry name" value="DUF5753"/>
</dbReference>
<dbReference type="Gene3D" id="1.10.260.40">
    <property type="entry name" value="lambda repressor-like DNA-binding domains"/>
    <property type="match status" value="1"/>
</dbReference>
<dbReference type="SUPFAM" id="SSF47413">
    <property type="entry name" value="lambda repressor-like DNA-binding domains"/>
    <property type="match status" value="1"/>
</dbReference>
<name>A0ABW0A1W9_9ACTN</name>
<dbReference type="RefSeq" id="WP_382040598.1">
    <property type="nucleotide sequence ID" value="NZ_JBHSKJ010000006.1"/>
</dbReference>
<dbReference type="InterPro" id="IPR001387">
    <property type="entry name" value="Cro/C1-type_HTH"/>
</dbReference>
<protein>
    <submittedName>
        <fullName evidence="2">Helix-turn-helix domain-containing protein</fullName>
    </submittedName>
</protein>
<feature type="domain" description="HTH cro/C1-type" evidence="1">
    <location>
        <begin position="17"/>
        <end position="67"/>
    </location>
</feature>